<dbReference type="InterPro" id="IPR011335">
    <property type="entry name" value="Restrct_endonuc-II-like"/>
</dbReference>
<evidence type="ECO:0000256" key="1">
    <source>
        <dbReference type="ARBA" id="ARBA00006738"/>
    </source>
</evidence>
<dbReference type="HAMAP" id="MF_00048">
    <property type="entry name" value="UPF0102"/>
    <property type="match status" value="1"/>
</dbReference>
<dbReference type="PANTHER" id="PTHR34039">
    <property type="entry name" value="UPF0102 PROTEIN YRAN"/>
    <property type="match status" value="1"/>
</dbReference>
<dbReference type="Proteomes" id="UP000838100">
    <property type="component" value="Unassembled WGS sequence"/>
</dbReference>
<dbReference type="Gene3D" id="3.40.1350.10">
    <property type="match status" value="1"/>
</dbReference>
<evidence type="ECO:0000256" key="2">
    <source>
        <dbReference type="HAMAP-Rule" id="MF_00048"/>
    </source>
</evidence>
<dbReference type="NCBIfam" id="NF009150">
    <property type="entry name" value="PRK12497.1-3"/>
    <property type="match status" value="1"/>
</dbReference>
<proteinExistence type="inferred from homology"/>
<comment type="caution">
    <text evidence="3">The sequence shown here is derived from an EMBL/GenBank/DDBJ whole genome shotgun (WGS) entry which is preliminary data.</text>
</comment>
<name>A0ABN8EL85_9GAMM</name>
<dbReference type="SUPFAM" id="SSF52980">
    <property type="entry name" value="Restriction endonuclease-like"/>
    <property type="match status" value="1"/>
</dbReference>
<sequence>MQQNRDPYEALAEHYLLARGLTLLDRNYACRSGEIDLIMQHQQTVVFIEVRFRKTSTFGSGLESVSSKKQIKLIKTANNYLLKHKHTNNISYRFDIVSMSKDNDCQAITYDWVQNAIEQHY</sequence>
<evidence type="ECO:0000313" key="4">
    <source>
        <dbReference type="Proteomes" id="UP000838100"/>
    </source>
</evidence>
<protein>
    <recommendedName>
        <fullName evidence="2">UPF0102 protein SIN8267_03293</fullName>
    </recommendedName>
</protein>
<dbReference type="PANTHER" id="PTHR34039:SF1">
    <property type="entry name" value="UPF0102 PROTEIN YRAN"/>
    <property type="match status" value="1"/>
</dbReference>
<evidence type="ECO:0000313" key="3">
    <source>
        <dbReference type="EMBL" id="CAH0993153.1"/>
    </source>
</evidence>
<organism evidence="3 4">
    <name type="scientific">Sinobacterium norvegicum</name>
    <dbReference type="NCBI Taxonomy" id="1641715"/>
    <lineage>
        <taxon>Bacteria</taxon>
        <taxon>Pseudomonadati</taxon>
        <taxon>Pseudomonadota</taxon>
        <taxon>Gammaproteobacteria</taxon>
        <taxon>Cellvibrionales</taxon>
        <taxon>Spongiibacteraceae</taxon>
        <taxon>Sinobacterium</taxon>
    </lineage>
</organism>
<accession>A0ABN8EL85</accession>
<gene>
    <name evidence="3" type="ORF">SIN8267_03293</name>
</gene>
<dbReference type="InterPro" id="IPR003509">
    <property type="entry name" value="UPF0102_YraN-like"/>
</dbReference>
<dbReference type="EMBL" id="CAKLPX010000005">
    <property type="protein sequence ID" value="CAH0993153.1"/>
    <property type="molecule type" value="Genomic_DNA"/>
</dbReference>
<reference evidence="3" key="1">
    <citation type="submission" date="2021-12" db="EMBL/GenBank/DDBJ databases">
        <authorList>
            <person name="Rodrigo-Torres L."/>
            <person name="Arahal R. D."/>
            <person name="Lucena T."/>
        </authorList>
    </citation>
    <scope>NUCLEOTIDE SEQUENCE</scope>
    <source>
        <strain evidence="3">CECT 8267</strain>
    </source>
</reference>
<dbReference type="NCBIfam" id="TIGR00252">
    <property type="entry name" value="YraN family protein"/>
    <property type="match status" value="1"/>
</dbReference>
<dbReference type="RefSeq" id="WP_237445838.1">
    <property type="nucleotide sequence ID" value="NZ_CAKLPX010000005.1"/>
</dbReference>
<dbReference type="InterPro" id="IPR011856">
    <property type="entry name" value="tRNA_endonuc-like_dom_sf"/>
</dbReference>
<dbReference type="Pfam" id="PF02021">
    <property type="entry name" value="UPF0102"/>
    <property type="match status" value="1"/>
</dbReference>
<dbReference type="CDD" id="cd20736">
    <property type="entry name" value="PoNe_Nuclease"/>
    <property type="match status" value="1"/>
</dbReference>
<comment type="similarity">
    <text evidence="1 2">Belongs to the UPF0102 family.</text>
</comment>
<keyword evidence="4" id="KW-1185">Reference proteome</keyword>